<feature type="transmembrane region" description="Helical" evidence="7">
    <location>
        <begin position="807"/>
        <end position="830"/>
    </location>
</feature>
<evidence type="ECO:0000256" key="5">
    <source>
        <dbReference type="ARBA" id="ARBA00023136"/>
    </source>
</evidence>
<feature type="transmembrane region" description="Helical" evidence="7">
    <location>
        <begin position="532"/>
        <end position="551"/>
    </location>
</feature>
<feature type="transmembrane region" description="Helical" evidence="7">
    <location>
        <begin position="607"/>
        <end position="629"/>
    </location>
</feature>
<keyword evidence="9" id="KW-1185">Reference proteome</keyword>
<dbReference type="RefSeq" id="WP_212531201.1">
    <property type="nucleotide sequence ID" value="NZ_JAGSOG010000157.1"/>
</dbReference>
<dbReference type="AlphaFoldDB" id="A0A941ISS3"/>
<evidence type="ECO:0000256" key="1">
    <source>
        <dbReference type="ARBA" id="ARBA00004651"/>
    </source>
</evidence>
<dbReference type="Pfam" id="PF03706">
    <property type="entry name" value="LPG_synthase_TM"/>
    <property type="match status" value="1"/>
</dbReference>
<evidence type="ECO:0000256" key="6">
    <source>
        <dbReference type="SAM" id="MobiDB-lite"/>
    </source>
</evidence>
<dbReference type="InterPro" id="IPR011009">
    <property type="entry name" value="Kinase-like_dom_sf"/>
</dbReference>
<sequence>MVVTNVPSVPNVPKASSRAGGPDLPRVPRPAGPADPAGPSLPPSVLDEPEAVGRIRGRADLIRVLFGGLMIAATVALGQIGAHTTSGLESDLHSGAQFGPVFVISAVAVLTNVATAVIPIGLAIERLVRGDGGRVADAVIAAAFGCGVTGGLNVWITSSHAPHWLMTELTRHLDSGATAPLHIYLATVIAFLTVLGFNDRPSLRTFTWLCVAVYLTATLVGGDSALIGLVVTYFLGRGIGFGWRYVCGVANERPTGEIVLATLARADLAPVSCRWQGERDDVRRYEVHCADGRRLDVAVLDRDRQAVGLIYRVYRRIRLRGPAQRGTLYSLRRTVEHEALLSYALADADIDTPRLVAVRELGADSTLLAYEHVPARRLEELADEEFTDELVYDVWRAVRDLGRHQIAHRSLALDSILVDDRDPRRIWLTELRNGEIAADELQHLLDVAETMTALALRAGPERTVRIGTRVLGEEHISAALPFLQPILLTRTTRVALRKSKRLLPRLREQILELHPHAPTTEPVKLERLKPRTILAVTAGCFAVCVLMLELASVGNESGHSTWQLLADASPWWLLVAAAAAGLTYVAAAMQLAGYIPEQLPRRQNLMVQFASSFIALFTPAAVGGVALNVRFLQRRGIPTGPAVSAVGAGQAVGFVIHVVLIAVFGFFASGGATHDEASTTMIAILLAIAVIVMITLTVAPLRRLAKRRLAPFFEGSLPRLLDVAQNPRKLALALGGTVSLSLLNALCLWSCVHALSGSSSPNYPTVALMYLTVQAISSAIPTPAGMGAVEFGLGGALTITGMAKPSAVVAVLAYRLLTTYLPAAPGYLALSRLRERRAV</sequence>
<reference evidence="8" key="1">
    <citation type="submission" date="2021-04" db="EMBL/GenBank/DDBJ databases">
        <title>Genome based classification of Actinospica acidithermotolerans sp. nov., an actinobacterium isolated from an Indonesian hot spring.</title>
        <authorList>
            <person name="Kusuma A.B."/>
            <person name="Putra K.E."/>
            <person name="Nafisah S."/>
            <person name="Loh J."/>
            <person name="Nouioui I."/>
            <person name="Goodfellow M."/>
        </authorList>
    </citation>
    <scope>NUCLEOTIDE SEQUENCE</scope>
    <source>
        <strain evidence="8">CSCA 57</strain>
    </source>
</reference>
<dbReference type="EMBL" id="JAGSOG010000157">
    <property type="protein sequence ID" value="MBR7836727.1"/>
    <property type="molecule type" value="Genomic_DNA"/>
</dbReference>
<feature type="compositionally biased region" description="Low complexity" evidence="6">
    <location>
        <begin position="1"/>
        <end position="13"/>
    </location>
</feature>
<evidence type="ECO:0000256" key="7">
    <source>
        <dbReference type="SAM" id="Phobius"/>
    </source>
</evidence>
<dbReference type="Proteomes" id="UP000675781">
    <property type="component" value="Unassembled WGS sequence"/>
</dbReference>
<feature type="transmembrane region" description="Helical" evidence="7">
    <location>
        <begin position="209"/>
        <end position="235"/>
    </location>
</feature>
<proteinExistence type="predicted"/>
<dbReference type="PANTHER" id="PTHR39087:SF2">
    <property type="entry name" value="UPF0104 MEMBRANE PROTEIN MJ1595"/>
    <property type="match status" value="1"/>
</dbReference>
<comment type="caution">
    <text evidence="8">The sequence shown here is derived from an EMBL/GenBank/DDBJ whole genome shotgun (WGS) entry which is preliminary data.</text>
</comment>
<keyword evidence="4 7" id="KW-1133">Transmembrane helix</keyword>
<feature type="transmembrane region" description="Helical" evidence="7">
    <location>
        <begin position="135"/>
        <end position="156"/>
    </location>
</feature>
<name>A0A941ISS3_9ACTN</name>
<comment type="subcellular location">
    <subcellularLocation>
        <location evidence="1">Cell membrane</location>
        <topology evidence="1">Multi-pass membrane protein</topology>
    </subcellularLocation>
</comment>
<feature type="transmembrane region" description="Helical" evidence="7">
    <location>
        <begin position="176"/>
        <end position="197"/>
    </location>
</feature>
<dbReference type="InterPro" id="IPR022791">
    <property type="entry name" value="L-PG_synthase/AglD"/>
</dbReference>
<feature type="transmembrane region" description="Helical" evidence="7">
    <location>
        <begin position="64"/>
        <end position="82"/>
    </location>
</feature>
<evidence type="ECO:0000256" key="3">
    <source>
        <dbReference type="ARBA" id="ARBA00022692"/>
    </source>
</evidence>
<feature type="transmembrane region" description="Helical" evidence="7">
    <location>
        <begin position="641"/>
        <end position="668"/>
    </location>
</feature>
<organism evidence="8 9">
    <name type="scientific">Actinospica durhamensis</name>
    <dbReference type="NCBI Taxonomy" id="1508375"/>
    <lineage>
        <taxon>Bacteria</taxon>
        <taxon>Bacillati</taxon>
        <taxon>Actinomycetota</taxon>
        <taxon>Actinomycetes</taxon>
        <taxon>Catenulisporales</taxon>
        <taxon>Actinospicaceae</taxon>
        <taxon>Actinospica</taxon>
    </lineage>
</organism>
<accession>A0A941ISS3</accession>
<dbReference type="GO" id="GO:0005886">
    <property type="term" value="C:plasma membrane"/>
    <property type="evidence" value="ECO:0007669"/>
    <property type="project" value="UniProtKB-SubCell"/>
</dbReference>
<evidence type="ECO:0000313" key="9">
    <source>
        <dbReference type="Proteomes" id="UP000675781"/>
    </source>
</evidence>
<feature type="transmembrane region" description="Helical" evidence="7">
    <location>
        <begin position="730"/>
        <end position="755"/>
    </location>
</feature>
<dbReference type="SUPFAM" id="SSF56112">
    <property type="entry name" value="Protein kinase-like (PK-like)"/>
    <property type="match status" value="1"/>
</dbReference>
<evidence type="ECO:0000256" key="2">
    <source>
        <dbReference type="ARBA" id="ARBA00022475"/>
    </source>
</evidence>
<keyword evidence="3 7" id="KW-0812">Transmembrane</keyword>
<keyword evidence="5 7" id="KW-0472">Membrane</keyword>
<dbReference type="PANTHER" id="PTHR39087">
    <property type="entry name" value="UPF0104 MEMBRANE PROTEIN MJ1595"/>
    <property type="match status" value="1"/>
</dbReference>
<feature type="transmembrane region" description="Helical" evidence="7">
    <location>
        <begin position="680"/>
        <end position="699"/>
    </location>
</feature>
<evidence type="ECO:0000313" key="8">
    <source>
        <dbReference type="EMBL" id="MBR7836727.1"/>
    </source>
</evidence>
<protein>
    <submittedName>
        <fullName evidence="8">Flippase-like domain-containing protein</fullName>
    </submittedName>
</protein>
<feature type="transmembrane region" description="Helical" evidence="7">
    <location>
        <begin position="102"/>
        <end position="123"/>
    </location>
</feature>
<feature type="region of interest" description="Disordered" evidence="6">
    <location>
        <begin position="1"/>
        <end position="46"/>
    </location>
</feature>
<gene>
    <name evidence="8" type="ORF">KDL01_25830</name>
</gene>
<evidence type="ECO:0000256" key="4">
    <source>
        <dbReference type="ARBA" id="ARBA00022989"/>
    </source>
</evidence>
<feature type="transmembrane region" description="Helical" evidence="7">
    <location>
        <begin position="571"/>
        <end position="595"/>
    </location>
</feature>
<keyword evidence="2" id="KW-1003">Cell membrane</keyword>